<dbReference type="Proteomes" id="UP000315647">
    <property type="component" value="Chromosome"/>
</dbReference>
<dbReference type="AlphaFoldDB" id="A0A517QE36"/>
<evidence type="ECO:0000313" key="2">
    <source>
        <dbReference type="Proteomes" id="UP000315647"/>
    </source>
</evidence>
<reference evidence="1 2" key="1">
    <citation type="submission" date="2019-03" db="EMBL/GenBank/DDBJ databases">
        <title>Deep-cultivation of Planctomycetes and their phenomic and genomic characterization uncovers novel biology.</title>
        <authorList>
            <person name="Wiegand S."/>
            <person name="Jogler M."/>
            <person name="Boedeker C."/>
            <person name="Pinto D."/>
            <person name="Vollmers J."/>
            <person name="Rivas-Marin E."/>
            <person name="Kohn T."/>
            <person name="Peeters S.H."/>
            <person name="Heuer A."/>
            <person name="Rast P."/>
            <person name="Oberbeckmann S."/>
            <person name="Bunk B."/>
            <person name="Jeske O."/>
            <person name="Meyerdierks A."/>
            <person name="Storesund J.E."/>
            <person name="Kallscheuer N."/>
            <person name="Luecker S."/>
            <person name="Lage O.M."/>
            <person name="Pohl T."/>
            <person name="Merkel B.J."/>
            <person name="Hornburger P."/>
            <person name="Mueller R.-W."/>
            <person name="Bruemmer F."/>
            <person name="Labrenz M."/>
            <person name="Spormann A.M."/>
            <person name="Op den Camp H."/>
            <person name="Overmann J."/>
            <person name="Amann R."/>
            <person name="Jetten M.S.M."/>
            <person name="Mascher T."/>
            <person name="Medema M.H."/>
            <person name="Devos D.P."/>
            <person name="Kaster A.-K."/>
            <person name="Ovreas L."/>
            <person name="Rohde M."/>
            <person name="Galperin M.Y."/>
            <person name="Jogler C."/>
        </authorList>
    </citation>
    <scope>NUCLEOTIDE SEQUENCE [LARGE SCALE GENOMIC DNA]</scope>
    <source>
        <strain evidence="1 2">Enr10</strain>
    </source>
</reference>
<keyword evidence="2" id="KW-1185">Reference proteome</keyword>
<name>A0A517QE36_9PLAN</name>
<gene>
    <name evidence="1" type="ORF">Enr10x_52570</name>
</gene>
<evidence type="ECO:0000313" key="1">
    <source>
        <dbReference type="EMBL" id="QDT29900.1"/>
    </source>
</evidence>
<sequence length="74" mass="8574">MDPQSAWEEMLAEIAAGDYHEAELRAEGLLDWLNQGGFPPQTVYRVLSDEWDRMICRYVCRKLMMIANSEGDHL</sequence>
<accession>A0A517QE36</accession>
<dbReference type="EMBL" id="CP037421">
    <property type="protein sequence ID" value="QDT29900.1"/>
    <property type="molecule type" value="Genomic_DNA"/>
</dbReference>
<protein>
    <submittedName>
        <fullName evidence="1">Uncharacterized protein</fullName>
    </submittedName>
</protein>
<organism evidence="1 2">
    <name type="scientific">Gimesia panareensis</name>
    <dbReference type="NCBI Taxonomy" id="2527978"/>
    <lineage>
        <taxon>Bacteria</taxon>
        <taxon>Pseudomonadati</taxon>
        <taxon>Planctomycetota</taxon>
        <taxon>Planctomycetia</taxon>
        <taxon>Planctomycetales</taxon>
        <taxon>Planctomycetaceae</taxon>
        <taxon>Gimesia</taxon>
    </lineage>
</organism>
<proteinExistence type="predicted"/>